<sequence length="399" mass="43676">MAAEDRNSTDAGSEAANLARKQARAAERLARQAANQAEREARRAARQAEREARKPGPALDAPALPAATPAAARDFNILLIGQGGRLGIETVLFAASLRHNAPGWSGRLIVAEPRAEGAWAGRRVAMPEPVRAALTGFGAEIVPFTATRFGHSYPYGNKIEALAILPAGQPFVFFDSDTLVTGPLDRVDFDFARPSASMRRSGTWPEPPPYGPGYAQIWKSLYDRFGLDFDSSLDPAQPDEHWERYLYFNAGWFFGADPQEFGRRFLDWAVAIQDQPGEALACQSLDPWLDQVTLPLVIHSLGGGRPGPELDGLDGWATCHYRNLSLLYARESDAVVALVEALTADPRIAPLLIEDEAVARLIAGGEGRSRIRPMFAGETPPPTERATRQRLRRAGLWFR</sequence>
<evidence type="ECO:0000256" key="1">
    <source>
        <dbReference type="SAM" id="MobiDB-lite"/>
    </source>
</evidence>
<name>A0ABV7S2M6_9RHOB</name>
<dbReference type="EMBL" id="JBHRXE010000047">
    <property type="protein sequence ID" value="MFC3570977.1"/>
    <property type="molecule type" value="Genomic_DNA"/>
</dbReference>
<evidence type="ECO:0000313" key="3">
    <source>
        <dbReference type="Proteomes" id="UP001595596"/>
    </source>
</evidence>
<gene>
    <name evidence="2" type="ORF">ACFOMP_16070</name>
</gene>
<proteinExistence type="predicted"/>
<feature type="region of interest" description="Disordered" evidence="1">
    <location>
        <begin position="1"/>
        <end position="64"/>
    </location>
</feature>
<organism evidence="2 3">
    <name type="scientific">Paracoccus simplex</name>
    <dbReference type="NCBI Taxonomy" id="2086346"/>
    <lineage>
        <taxon>Bacteria</taxon>
        <taxon>Pseudomonadati</taxon>
        <taxon>Pseudomonadota</taxon>
        <taxon>Alphaproteobacteria</taxon>
        <taxon>Rhodobacterales</taxon>
        <taxon>Paracoccaceae</taxon>
        <taxon>Paracoccus</taxon>
    </lineage>
</organism>
<protein>
    <recommendedName>
        <fullName evidence="4">Glycosyl transferase</fullName>
    </recommendedName>
</protein>
<keyword evidence="3" id="KW-1185">Reference proteome</keyword>
<comment type="caution">
    <text evidence="2">The sequence shown here is derived from an EMBL/GenBank/DDBJ whole genome shotgun (WGS) entry which is preliminary data.</text>
</comment>
<accession>A0ABV7S2M6</accession>
<feature type="compositionally biased region" description="Low complexity" evidence="1">
    <location>
        <begin position="55"/>
        <end position="64"/>
    </location>
</feature>
<reference evidence="3" key="1">
    <citation type="journal article" date="2019" name="Int. J. Syst. Evol. Microbiol.">
        <title>The Global Catalogue of Microorganisms (GCM) 10K type strain sequencing project: providing services to taxonomists for standard genome sequencing and annotation.</title>
        <authorList>
            <consortium name="The Broad Institute Genomics Platform"/>
            <consortium name="The Broad Institute Genome Sequencing Center for Infectious Disease"/>
            <person name="Wu L."/>
            <person name="Ma J."/>
        </authorList>
    </citation>
    <scope>NUCLEOTIDE SEQUENCE [LARGE SCALE GENOMIC DNA]</scope>
    <source>
        <strain evidence="3">VKM B-3226</strain>
    </source>
</reference>
<evidence type="ECO:0000313" key="2">
    <source>
        <dbReference type="EMBL" id="MFC3570977.1"/>
    </source>
</evidence>
<feature type="compositionally biased region" description="Basic and acidic residues" evidence="1">
    <location>
        <begin position="37"/>
        <end position="54"/>
    </location>
</feature>
<dbReference type="Proteomes" id="UP001595596">
    <property type="component" value="Unassembled WGS sequence"/>
</dbReference>
<evidence type="ECO:0008006" key="4">
    <source>
        <dbReference type="Google" id="ProtNLM"/>
    </source>
</evidence>
<dbReference type="RefSeq" id="WP_379032340.1">
    <property type="nucleotide sequence ID" value="NZ_JBHRXE010000047.1"/>
</dbReference>